<dbReference type="RefSeq" id="XP_009033171.1">
    <property type="nucleotide sequence ID" value="XM_009034923.1"/>
</dbReference>
<accession>F0XY95</accession>
<gene>
    <name evidence="4" type="ORF">AURANDRAFT_61404</name>
</gene>
<evidence type="ECO:0000256" key="1">
    <source>
        <dbReference type="SAM" id="Coils"/>
    </source>
</evidence>
<dbReference type="InterPro" id="IPR001763">
    <property type="entry name" value="Rhodanese-like_dom"/>
</dbReference>
<dbReference type="Pfam" id="PF12368">
    <property type="entry name" value="Rhodanese_C"/>
    <property type="match status" value="1"/>
</dbReference>
<dbReference type="InterPro" id="IPR020936">
    <property type="entry name" value="TrhO"/>
</dbReference>
<dbReference type="OrthoDB" id="25002at2759"/>
<feature type="compositionally biased region" description="Low complexity" evidence="2">
    <location>
        <begin position="1715"/>
        <end position="1725"/>
    </location>
</feature>
<protein>
    <recommendedName>
        <fullName evidence="3">Rhodanese domain-containing protein</fullName>
    </recommendedName>
</protein>
<dbReference type="InterPro" id="IPR036873">
    <property type="entry name" value="Rhodanese-like_dom_sf"/>
</dbReference>
<feature type="compositionally biased region" description="Basic and acidic residues" evidence="2">
    <location>
        <begin position="466"/>
        <end position="476"/>
    </location>
</feature>
<feature type="coiled-coil region" evidence="1">
    <location>
        <begin position="623"/>
        <end position="657"/>
    </location>
</feature>
<feature type="region of interest" description="Disordered" evidence="2">
    <location>
        <begin position="466"/>
        <end position="522"/>
    </location>
</feature>
<feature type="compositionally biased region" description="Low complexity" evidence="2">
    <location>
        <begin position="477"/>
        <end position="497"/>
    </location>
</feature>
<dbReference type="SUPFAM" id="SSF52821">
    <property type="entry name" value="Rhodanese/Cell cycle control phosphatase"/>
    <property type="match status" value="1"/>
</dbReference>
<evidence type="ECO:0000313" key="5">
    <source>
        <dbReference type="Proteomes" id="UP000002729"/>
    </source>
</evidence>
<proteinExistence type="predicted"/>
<dbReference type="PANTHER" id="PTHR43268">
    <property type="entry name" value="THIOSULFATE SULFURTRANSFERASE/RHODANESE-LIKE DOMAIN-CONTAINING PROTEIN 2"/>
    <property type="match status" value="1"/>
</dbReference>
<name>F0XY95_AURAN</name>
<feature type="compositionally biased region" description="Basic and acidic residues" evidence="2">
    <location>
        <begin position="1270"/>
        <end position="1283"/>
    </location>
</feature>
<feature type="region of interest" description="Disordered" evidence="2">
    <location>
        <begin position="941"/>
        <end position="972"/>
    </location>
</feature>
<reference evidence="4 5" key="1">
    <citation type="journal article" date="2011" name="Proc. Natl. Acad. Sci. U.S.A.">
        <title>Niche of harmful alga Aureococcus anophagefferens revealed through ecogenomics.</title>
        <authorList>
            <person name="Gobler C.J."/>
            <person name="Berry D.L."/>
            <person name="Dyhrman S.T."/>
            <person name="Wilhelm S.W."/>
            <person name="Salamov A."/>
            <person name="Lobanov A.V."/>
            <person name="Zhang Y."/>
            <person name="Collier J.L."/>
            <person name="Wurch L.L."/>
            <person name="Kustka A.B."/>
            <person name="Dill B.D."/>
            <person name="Shah M."/>
            <person name="VerBerkmoes N.C."/>
            <person name="Kuo A."/>
            <person name="Terry A."/>
            <person name="Pangilinan J."/>
            <person name="Lindquist E.A."/>
            <person name="Lucas S."/>
            <person name="Paulsen I.T."/>
            <person name="Hattenrath-Lehmann T.K."/>
            <person name="Talmage S.C."/>
            <person name="Walker E.A."/>
            <person name="Koch F."/>
            <person name="Burson A.M."/>
            <person name="Marcoval M.A."/>
            <person name="Tang Y.Z."/>
            <person name="Lecleir G.R."/>
            <person name="Coyne K.J."/>
            <person name="Berg G.M."/>
            <person name="Bertrand E.M."/>
            <person name="Saito M.A."/>
            <person name="Gladyshev V.N."/>
            <person name="Grigoriev I.V."/>
        </authorList>
    </citation>
    <scope>NUCLEOTIDE SEQUENCE [LARGE SCALE GENOMIC DNA]</scope>
    <source>
        <strain evidence="5">CCMP 1984</strain>
    </source>
</reference>
<dbReference type="PROSITE" id="PS50206">
    <property type="entry name" value="RHODANESE_3"/>
    <property type="match status" value="1"/>
</dbReference>
<feature type="compositionally biased region" description="Basic and acidic residues" evidence="2">
    <location>
        <begin position="1726"/>
        <end position="1738"/>
    </location>
</feature>
<keyword evidence="5" id="KW-1185">Reference proteome</keyword>
<evidence type="ECO:0000256" key="2">
    <source>
        <dbReference type="SAM" id="MobiDB-lite"/>
    </source>
</evidence>
<dbReference type="Gene3D" id="3.30.70.100">
    <property type="match status" value="1"/>
</dbReference>
<feature type="region of interest" description="Disordered" evidence="2">
    <location>
        <begin position="1408"/>
        <end position="1434"/>
    </location>
</feature>
<dbReference type="Pfam" id="PF17773">
    <property type="entry name" value="UPF0176_N"/>
    <property type="match status" value="1"/>
</dbReference>
<dbReference type="GeneID" id="20223457"/>
<dbReference type="EMBL" id="GL833121">
    <property type="protein sequence ID" value="EGB12077.1"/>
    <property type="molecule type" value="Genomic_DNA"/>
</dbReference>
<dbReference type="InterPro" id="IPR040503">
    <property type="entry name" value="TRHO_N"/>
</dbReference>
<feature type="domain" description="Rhodanese" evidence="3">
    <location>
        <begin position="1892"/>
        <end position="1994"/>
    </location>
</feature>
<dbReference type="InterPro" id="IPR022111">
    <property type="entry name" value="Rhodanese_C"/>
</dbReference>
<sequence length="2061" mass="215912">MSLSFRLLDCTFAKPCQYFISLQLDDHKKRLRTKVSDETAKPAFDQVFDLGDFEEDFAELTGATRRLTLDAFVVLGREGASSTHQLLGTASVALPAAPASPGASPPRVEHHNLTFTRKETKTNGEIPVGRFRLEIAVGAAGAAAPPGAAAGAAAAAATPRLGADRAQVVVHARSAAFAGAAGLAGPVALRCRVDGGGGGGAGAGVAATRPAALAGPDGAASWNEIVVLEAPREPRDGEALVLELVDGAGAVLGAAAAPLAALAPFNGYTFEAPVALGTGTATLFATATAHDPAPPFAHAVVVSAPELAFAAGAAPPGAVVAVVQLADADAAEALVHNTNTPFPTAAPPGAPGAPPFAHRKPTLSAPVEDGRAAWDDRVVFPVGALDGAAPVHGDLATYPAALDRAAAVVEFYGADAGAAGPPRRFLGACALPVARAGAPARAAVVGPDGARVGAFAARVDVETREGLGERAGKETPRTAATPPVAAAARRAATPDAALSTSTDWEPPPGPRSGDGAPDARARALADDVAQKQLAIQRLVGELEARGAALRTCGGEIDALRRRGAALEADKGALAAQIAAAAEAKDREWRGLERLLADGGDLERFDGAGAATKFQILAHLCTSLRDENAALRRADEDRAAAERKLGDAEARHAHLQRAHTAQSAFIQKLQADRAKVDAYKTTIAMQEQVIAKLEHVVTAKLKEIVDRRQAELALKRDEPPVVAPDPATERKLAAALDEKRGLEFLVEAKDQRVKVLEDQLLVKASEAAQEIAKLNLKIFELEGSLFESESEIHAAHSIIAAAKQAKRELDATRKAHDVAMKDIETMRAAIADDGYQVGALEAEVDLAAGEGLGAIADYSKLVVFMQRCDDGACLDRALDSTEAQLTALLSATATPHAEALEARVAKLVGEAARLAAALERSSRDYAALEERSDAEIYRLHGEVEKHESAEKRMKEREDKHNSERDRVDADKKQLEDEVKEIQQHRSWECDVVTTHDELPARNGTYVIARLYDPPKGRGKLWWAVAEVLEVLEGDGAAPDSLLEVRLFTDYIKHVSNYAVNGAFDRDMSAAGLVTLRRDEIAYVDLKLSGAGDPSAGRDGPSSRKAGALLPPANATDDAGDEDKDPRGARKKIERPESDKDKEDKAKAMSRKKGTRISELEKRGVVARLKADEAAWERRDVHRKHETKAVEVGKYVLWQYAPAGKPAELWFRLGRIKRVDGDPLKDDKDGKNTNPDASLLLQAMDPPLRYPLNESRLKDKFRVRGEVDDPREAIDDARKTAESKKKRDLKKRKEKGEKISDEEQNATAFDEAEFNRTFFNATLEPWDADAGGLELVPGNASLVVVHRSALAYVDVDVSESRGNNRGRVPTYTLKSSMKSDTEDVLMASMGKWWHALADEWKRSAACVPGAGAGDDDAGAPKKGPTDKYKAPKPPTYGDEYRAASNATNATAAANGTAPAPDAVAAAIAKEYLDRLRTRAEVLESVDARLEALEKKLAWVDDAKHRSRAVLARVPGDLGGLAADAAEGVRLDLVGGPPAEAFAAARAVFRAAAEGPRFAGGVAARFRALGGSAPLACTAAAYRAGGGMAAHVDAGGCKPLCVLNLGLACDFGAAAATARLAPGDGAALDAAATLHSVAVPADAGAGARVSLMFYAAPAPRARDDDFGDVPDGAAALFGGDGDGDGDGDDASDGGGRRDGDGDGGDGGGGSGGDDASDPSDGADASTDGKGADASDDGRVDPSADPSDASADPSDGDYRVLLFYAYCRWRDRRAFRDAQAALCERLGLAGRLRVAVDGLNGTLGGSERALEAYVAATTAAGRSAVDGGSLDGVDWKWGEARGDAPVAGQRLRGLRVALAKEVVSLSSCGAVDLARDAARHVSPGEFHELLRAGAARERAVVLFDARNVYERRVGLFRAPGVADASLPLRQFGDLPRALREDRKALPTGATVLMYCTGGVRCEQASRALAAAYGRDDLDVVQLAGGIHRYHERFGATGFFAGKNFVFDGRMAVAPGEPEVVGACATCGAAHDDYATARARCGTCRMRVLQCAACAGAAVACELCAA</sequence>
<feature type="region of interest" description="Disordered" evidence="2">
    <location>
        <begin position="1270"/>
        <end position="1298"/>
    </location>
</feature>
<dbReference type="PANTHER" id="PTHR43268:SF6">
    <property type="entry name" value="THIOSULFATE SULFURTRANSFERASE_RHODANESE-LIKE DOMAIN-CONTAINING PROTEIN 2"/>
    <property type="match status" value="1"/>
</dbReference>
<dbReference type="KEGG" id="aaf:AURANDRAFT_61404"/>
<organism evidence="5">
    <name type="scientific">Aureococcus anophagefferens</name>
    <name type="common">Harmful bloom alga</name>
    <dbReference type="NCBI Taxonomy" id="44056"/>
    <lineage>
        <taxon>Eukaryota</taxon>
        <taxon>Sar</taxon>
        <taxon>Stramenopiles</taxon>
        <taxon>Ochrophyta</taxon>
        <taxon>Pelagophyceae</taxon>
        <taxon>Pelagomonadales</taxon>
        <taxon>Pelagomonadaceae</taxon>
        <taxon>Aureococcus</taxon>
    </lineage>
</organism>
<feature type="compositionally biased region" description="Acidic residues" evidence="2">
    <location>
        <begin position="1678"/>
        <end position="1688"/>
    </location>
</feature>
<feature type="compositionally biased region" description="Basic and acidic residues" evidence="2">
    <location>
        <begin position="1219"/>
        <end position="1229"/>
    </location>
</feature>
<dbReference type="Proteomes" id="UP000002729">
    <property type="component" value="Unassembled WGS sequence"/>
</dbReference>
<feature type="region of interest" description="Disordered" evidence="2">
    <location>
        <begin position="1219"/>
        <end position="1243"/>
    </location>
</feature>
<dbReference type="eggNOG" id="ENOG502QSQK">
    <property type="taxonomic scope" value="Eukaryota"/>
</dbReference>
<dbReference type="InParanoid" id="F0XY95"/>
<keyword evidence="1" id="KW-0175">Coiled coil</keyword>
<evidence type="ECO:0000313" key="4">
    <source>
        <dbReference type="EMBL" id="EGB12077.1"/>
    </source>
</evidence>
<feature type="region of interest" description="Disordered" evidence="2">
    <location>
        <begin position="1088"/>
        <end position="1155"/>
    </location>
</feature>
<feature type="region of interest" description="Disordered" evidence="2">
    <location>
        <begin position="1657"/>
        <end position="1748"/>
    </location>
</feature>
<feature type="compositionally biased region" description="Low complexity" evidence="2">
    <location>
        <begin position="1739"/>
        <end position="1748"/>
    </location>
</feature>
<feature type="compositionally biased region" description="Basic and acidic residues" evidence="2">
    <location>
        <begin position="1132"/>
        <end position="1145"/>
    </location>
</feature>
<evidence type="ECO:0000259" key="3">
    <source>
        <dbReference type="PROSITE" id="PS50206"/>
    </source>
</evidence>
<dbReference type="Gene3D" id="3.40.250.10">
    <property type="entry name" value="Rhodanese-like domain"/>
    <property type="match status" value="1"/>
</dbReference>